<keyword evidence="10" id="KW-0472">Membrane</keyword>
<evidence type="ECO:0000256" key="2">
    <source>
        <dbReference type="ARBA" id="ARBA00022645"/>
    </source>
</evidence>
<dbReference type="GO" id="GO:0030288">
    <property type="term" value="C:outer membrane-bounded periplasmic space"/>
    <property type="evidence" value="ECO:0007669"/>
    <property type="project" value="TreeGrafter"/>
</dbReference>
<dbReference type="RefSeq" id="WP_008951735.1">
    <property type="nucleotide sequence ID" value="NZ_AHTH01000050.1"/>
</dbReference>
<reference evidence="12 13" key="1">
    <citation type="journal article" date="2012" name="J. Bacteriol.">
        <title>Genome Sequence of Extracellular-Protease-Producing Alishewanella jeotgali Isolated from Traditional Korean Fermented Seafood.</title>
        <authorList>
            <person name="Jung J."/>
            <person name="Chun J."/>
            <person name="Park W."/>
        </authorList>
    </citation>
    <scope>NUCLEOTIDE SEQUENCE [LARGE SCALE GENOMIC DNA]</scope>
    <source>
        <strain evidence="12 13">KCTC 22429</strain>
    </source>
</reference>
<comment type="catalytic activity">
    <reaction evidence="8">
        <text>[GlcNAc-(1-&gt;4)-Mur2Ac(oyl-L-Ala-gamma-D-Glu-L-Lys-D-Ala-D-Ala)](n)-di-trans,octa-cis-undecaprenyl diphosphate + beta-D-GlcNAc-(1-&gt;4)-Mur2Ac(oyl-L-Ala-gamma-D-Glu-L-Lys-D-Ala-D-Ala)-di-trans,octa-cis-undecaprenyl diphosphate = [GlcNAc-(1-&gt;4)-Mur2Ac(oyl-L-Ala-gamma-D-Glu-L-Lys-D-Ala-D-Ala)](n+1)-di-trans,octa-cis-undecaprenyl diphosphate + di-trans,octa-cis-undecaprenyl diphosphate + H(+)</text>
        <dbReference type="Rhea" id="RHEA:23708"/>
        <dbReference type="Rhea" id="RHEA-COMP:9602"/>
        <dbReference type="Rhea" id="RHEA-COMP:9603"/>
        <dbReference type="ChEBI" id="CHEBI:15378"/>
        <dbReference type="ChEBI" id="CHEBI:58405"/>
        <dbReference type="ChEBI" id="CHEBI:60033"/>
        <dbReference type="ChEBI" id="CHEBI:78435"/>
        <dbReference type="EC" id="2.4.99.28"/>
    </reaction>
</comment>
<evidence type="ECO:0000256" key="7">
    <source>
        <dbReference type="ARBA" id="ARBA00044770"/>
    </source>
</evidence>
<keyword evidence="6" id="KW-0511">Multifunctional enzyme</keyword>
<evidence type="ECO:0000256" key="3">
    <source>
        <dbReference type="ARBA" id="ARBA00022670"/>
    </source>
</evidence>
<keyword evidence="2" id="KW-0121">Carboxypeptidase</keyword>
<evidence type="ECO:0000256" key="9">
    <source>
        <dbReference type="SAM" id="MobiDB-lite"/>
    </source>
</evidence>
<evidence type="ECO:0000313" key="12">
    <source>
        <dbReference type="EMBL" id="EHR39649.1"/>
    </source>
</evidence>
<evidence type="ECO:0000256" key="1">
    <source>
        <dbReference type="ARBA" id="ARBA00004752"/>
    </source>
</evidence>
<evidence type="ECO:0000256" key="4">
    <source>
        <dbReference type="ARBA" id="ARBA00022676"/>
    </source>
</evidence>
<feature type="domain" description="Glycosyl transferase family 51" evidence="11">
    <location>
        <begin position="182"/>
        <end position="367"/>
    </location>
</feature>
<dbReference type="InterPro" id="IPR023346">
    <property type="entry name" value="Lysozyme-like_dom_sf"/>
</dbReference>
<evidence type="ECO:0000256" key="8">
    <source>
        <dbReference type="ARBA" id="ARBA00049902"/>
    </source>
</evidence>
<evidence type="ECO:0000256" key="5">
    <source>
        <dbReference type="ARBA" id="ARBA00022679"/>
    </source>
</evidence>
<dbReference type="eggNOG" id="COG0744">
    <property type="taxonomic scope" value="Bacteria"/>
</dbReference>
<accession>H3ZIJ9</accession>
<evidence type="ECO:0000313" key="13">
    <source>
        <dbReference type="Proteomes" id="UP000012046"/>
    </source>
</evidence>
<dbReference type="GO" id="GO:0008955">
    <property type="term" value="F:peptidoglycan glycosyltransferase activity"/>
    <property type="evidence" value="ECO:0007669"/>
    <property type="project" value="UniProtKB-EC"/>
</dbReference>
<dbReference type="SUPFAM" id="SSF56601">
    <property type="entry name" value="beta-lactamase/transpeptidase-like"/>
    <property type="match status" value="2"/>
</dbReference>
<dbReference type="EC" id="2.4.99.28" evidence="7"/>
<keyword evidence="3" id="KW-0378">Hydrolase</keyword>
<dbReference type="PANTHER" id="PTHR32282">
    <property type="entry name" value="BINDING PROTEIN TRANSPEPTIDASE, PUTATIVE-RELATED"/>
    <property type="match status" value="1"/>
</dbReference>
<dbReference type="PATRIC" id="fig|1129374.4.peg.3183"/>
<keyword evidence="10" id="KW-1133">Transmembrane helix</keyword>
<dbReference type="InterPro" id="IPR050396">
    <property type="entry name" value="Glycosyltr_51/Transpeptidase"/>
</dbReference>
<dbReference type="STRING" id="1129374.AJE_16049"/>
<protein>
    <recommendedName>
        <fullName evidence="7">peptidoglycan glycosyltransferase</fullName>
        <ecNumber evidence="7">2.4.99.28</ecNumber>
    </recommendedName>
</protein>
<evidence type="ECO:0000256" key="10">
    <source>
        <dbReference type="SAM" id="Phobius"/>
    </source>
</evidence>
<keyword evidence="5" id="KW-0808">Transferase</keyword>
<organism evidence="12 13">
    <name type="scientific">Alishewanella jeotgali KCTC 22429</name>
    <dbReference type="NCBI Taxonomy" id="1129374"/>
    <lineage>
        <taxon>Bacteria</taxon>
        <taxon>Pseudomonadati</taxon>
        <taxon>Pseudomonadota</taxon>
        <taxon>Gammaproteobacteria</taxon>
        <taxon>Alteromonadales</taxon>
        <taxon>Alteromonadaceae</taxon>
        <taxon>Alishewanella</taxon>
    </lineage>
</organism>
<dbReference type="GO" id="GO:0009252">
    <property type="term" value="P:peptidoglycan biosynthetic process"/>
    <property type="evidence" value="ECO:0007669"/>
    <property type="project" value="TreeGrafter"/>
</dbReference>
<dbReference type="Proteomes" id="UP000012046">
    <property type="component" value="Unassembled WGS sequence"/>
</dbReference>
<dbReference type="Gene3D" id="1.10.3810.10">
    <property type="entry name" value="Biosynthetic peptidoglycan transglycosylase-like"/>
    <property type="match status" value="1"/>
</dbReference>
<keyword evidence="3" id="KW-0645">Protease</keyword>
<feature type="compositionally biased region" description="Basic and acidic residues" evidence="9">
    <location>
        <begin position="1"/>
        <end position="11"/>
    </location>
</feature>
<dbReference type="GO" id="GO:0004180">
    <property type="term" value="F:carboxypeptidase activity"/>
    <property type="evidence" value="ECO:0007669"/>
    <property type="project" value="UniProtKB-KW"/>
</dbReference>
<evidence type="ECO:0000259" key="11">
    <source>
        <dbReference type="Pfam" id="PF00912"/>
    </source>
</evidence>
<comment type="pathway">
    <text evidence="1">Cell wall biogenesis; peptidoglycan biosynthesis.</text>
</comment>
<dbReference type="EMBL" id="AHTH01000050">
    <property type="protein sequence ID" value="EHR39649.1"/>
    <property type="molecule type" value="Genomic_DNA"/>
</dbReference>
<sequence length="1039" mass="118159">MSDQQRVEPRLGDAPLDAPPLINRRNFDNVRDNAAPRARPAATGPKQPINWRPLKWLLWLLLLILLAGLAYQEMRSSVLQSKVWHYLAQQLTFSQGKGPAPEDEAPVYPQGGPFDQRAGYSNLPHWLSSLQQQGYSITEQSRFSPALQRYADWGFYPPYAQKSQWGLQIFDCRQDALFSFHKPEFQYPHFDDVAPLLLRALLYVENRDLFQVTPFANPAVDWSRLGAAVLAQTKKLLGRDAAAAGGSTLATQIEKYRHSNQGFTADALDKLQQMVSASVRAYQPARETMERRKQIALDYINTVPLAATPQAGEVHGMADGLHAWFGADPARVNQLLKDSTATPAHGLALRQVMALIIAQRRPSFYLLQGRAELEQLVDSHLRLLRQANIINQNWLEQAMAQRLSFQSAATTPRPQLDKTALLVRNRIAALLERTLYQTDRLDLTVQTTLDLALQQQIKRYLERLEQLAPAQQAGIIGPRLLREDQLRGVKYSFTLYESTPTGNKLRVQTDNHAEQPFDLNEGGKLELGSTAKLRMLTTYLEIVAELHQTYSEQPVSSLALLEIAPQDQLSQWAINYLIANPGVTLLTMLNAAMDREFSADPRMSFFTGGGLHTFSNFRREEDRMVPTMRQALYESINLPFVRLTQEIVNYSIYHGESSSYQLLKNDNDPRRDQYLRRFADKEGVSFLQRFWRKYHRLTTEQRLEVFLNGLRQTPDRLSAGYRFIYPDVNEADFIRFMQQRFADNPLTVAQWRQLYRKYAPTEFSLPDQAYLARSHPLELWLLGYLQQQPNPTLSEAISLSADVRQQAYQWLFRTQSRSARDNRIRTMLEIEAFWDIHQRWQRLGYPFDFLVPSLATALGSSGDRPAALAELMGIIQNGGRRLPMFRVESLDFGRDTPYAVSLARTEVEMERVMLPEVAQVLRENLAGVVQQGTGRRLQQYFSLPNAPQLPLIGGKTGTGDNRISTVNSRGETVQSRALNRTATFAFYLGERHFGVISVYLPGNAAEEYFFTSALPLQVLNGMSPLLMPLLRPQAGCPVP</sequence>
<keyword evidence="13" id="KW-1185">Reference proteome</keyword>
<dbReference type="InterPro" id="IPR001264">
    <property type="entry name" value="Glyco_trans_51"/>
</dbReference>
<dbReference type="PANTHER" id="PTHR32282:SF24">
    <property type="entry name" value="GLYCOSYL TRANSFERASE FAMILY 51 DOMAIN-CONTAINING PROTEIN"/>
    <property type="match status" value="1"/>
</dbReference>
<dbReference type="SUPFAM" id="SSF53955">
    <property type="entry name" value="Lysozyme-like"/>
    <property type="match status" value="1"/>
</dbReference>
<proteinExistence type="predicted"/>
<dbReference type="Gene3D" id="3.40.710.10">
    <property type="entry name" value="DD-peptidase/beta-lactamase superfamily"/>
    <property type="match status" value="1"/>
</dbReference>
<feature type="transmembrane region" description="Helical" evidence="10">
    <location>
        <begin position="56"/>
        <end position="72"/>
    </location>
</feature>
<dbReference type="InterPro" id="IPR036950">
    <property type="entry name" value="PBP_transglycosylase"/>
</dbReference>
<dbReference type="GO" id="GO:0006508">
    <property type="term" value="P:proteolysis"/>
    <property type="evidence" value="ECO:0007669"/>
    <property type="project" value="UniProtKB-KW"/>
</dbReference>
<keyword evidence="4" id="KW-0328">Glycosyltransferase</keyword>
<dbReference type="InterPro" id="IPR012338">
    <property type="entry name" value="Beta-lactam/transpept-like"/>
</dbReference>
<keyword evidence="10" id="KW-0812">Transmembrane</keyword>
<evidence type="ECO:0000256" key="6">
    <source>
        <dbReference type="ARBA" id="ARBA00023268"/>
    </source>
</evidence>
<dbReference type="Pfam" id="PF00912">
    <property type="entry name" value="Transgly"/>
    <property type="match status" value="1"/>
</dbReference>
<name>H3ZIJ9_9ALTE</name>
<dbReference type="AlphaFoldDB" id="H3ZIJ9"/>
<comment type="caution">
    <text evidence="12">The sequence shown here is derived from an EMBL/GenBank/DDBJ whole genome shotgun (WGS) entry which is preliminary data.</text>
</comment>
<feature type="region of interest" description="Disordered" evidence="9">
    <location>
        <begin position="1"/>
        <end position="24"/>
    </location>
</feature>
<gene>
    <name evidence="12" type="ORF">AJE_16049</name>
</gene>